<name>A0ABW3T0E1_9CAUL</name>
<dbReference type="Gene3D" id="3.30.565.10">
    <property type="entry name" value="Histidine kinase-like ATPase, C-terminal domain"/>
    <property type="match status" value="1"/>
</dbReference>
<dbReference type="CDD" id="cd00075">
    <property type="entry name" value="HATPase"/>
    <property type="match status" value="1"/>
</dbReference>
<dbReference type="SMART" id="SM00388">
    <property type="entry name" value="HisKA"/>
    <property type="match status" value="1"/>
</dbReference>
<comment type="caution">
    <text evidence="5">The sequence shown here is derived from an EMBL/GenBank/DDBJ whole genome shotgun (WGS) entry which is preliminary data.</text>
</comment>
<sequence length="368" mass="38203">LARAASADEAAQALAEHLASVTGGPAVVLLPGEGGLRLAGAPAGLSTLAAESLAMAEQVWSHAQSPTSSPGGESAEWTFSALQGVSGPVGVVGLRAGRPATEPDLAPALIEQGGVVVERAALASAAGENEVLRQADQLRAGVLNSISHDFRTPLASILGSATTLYEYEQQLTSAVRRDLMRSIQEDAERLNAHVGALLDMGRLEGGALKPREEWVDVRELIGSAIRRLAARLGDHKIERDFADRLSLVKADPTLVEQAILNLLDNAAVHTPAGGTLRIAAHEDGRWVMVSVDDEGPGVPADQQAAIFDKFRRGPSDRTGGLGLGLSITKGFVEAMGGRVALVSPLGPSGGSRFMISLGKVAETPRGLL</sequence>
<dbReference type="InterPro" id="IPR003594">
    <property type="entry name" value="HATPase_dom"/>
</dbReference>
<dbReference type="InterPro" id="IPR003661">
    <property type="entry name" value="HisK_dim/P_dom"/>
</dbReference>
<dbReference type="InterPro" id="IPR036097">
    <property type="entry name" value="HisK_dim/P_sf"/>
</dbReference>
<dbReference type="Gene3D" id="1.10.287.130">
    <property type="match status" value="1"/>
</dbReference>
<dbReference type="Pfam" id="PF00512">
    <property type="entry name" value="HisKA"/>
    <property type="match status" value="1"/>
</dbReference>
<protein>
    <recommendedName>
        <fullName evidence="2">histidine kinase</fullName>
        <ecNumber evidence="2">2.7.13.3</ecNumber>
    </recommendedName>
</protein>
<dbReference type="SUPFAM" id="SSF47384">
    <property type="entry name" value="Homodimeric domain of signal transducing histidine kinase"/>
    <property type="match status" value="1"/>
</dbReference>
<dbReference type="PROSITE" id="PS50109">
    <property type="entry name" value="HIS_KIN"/>
    <property type="match status" value="1"/>
</dbReference>
<dbReference type="SUPFAM" id="SSF55874">
    <property type="entry name" value="ATPase domain of HSP90 chaperone/DNA topoisomerase II/histidine kinase"/>
    <property type="match status" value="1"/>
</dbReference>
<proteinExistence type="predicted"/>
<dbReference type="SMART" id="SM00387">
    <property type="entry name" value="HATPase_c"/>
    <property type="match status" value="1"/>
</dbReference>
<dbReference type="InterPro" id="IPR036890">
    <property type="entry name" value="HATPase_C_sf"/>
</dbReference>
<dbReference type="PRINTS" id="PR00344">
    <property type="entry name" value="BCTRLSENSOR"/>
</dbReference>
<evidence type="ECO:0000256" key="2">
    <source>
        <dbReference type="ARBA" id="ARBA00012438"/>
    </source>
</evidence>
<evidence type="ECO:0000256" key="3">
    <source>
        <dbReference type="ARBA" id="ARBA00022553"/>
    </source>
</evidence>
<dbReference type="EMBL" id="JBHTLQ010000014">
    <property type="protein sequence ID" value="MFD1190619.1"/>
    <property type="molecule type" value="Genomic_DNA"/>
</dbReference>
<feature type="domain" description="Histidine kinase" evidence="4">
    <location>
        <begin position="145"/>
        <end position="361"/>
    </location>
</feature>
<dbReference type="InterPro" id="IPR005467">
    <property type="entry name" value="His_kinase_dom"/>
</dbReference>
<evidence type="ECO:0000259" key="4">
    <source>
        <dbReference type="PROSITE" id="PS50109"/>
    </source>
</evidence>
<evidence type="ECO:0000313" key="5">
    <source>
        <dbReference type="EMBL" id="MFD1190619.1"/>
    </source>
</evidence>
<organism evidence="5 6">
    <name type="scientific">Phenylobacterium conjunctum</name>
    <dbReference type="NCBI Taxonomy" id="1298959"/>
    <lineage>
        <taxon>Bacteria</taxon>
        <taxon>Pseudomonadati</taxon>
        <taxon>Pseudomonadota</taxon>
        <taxon>Alphaproteobacteria</taxon>
        <taxon>Caulobacterales</taxon>
        <taxon>Caulobacteraceae</taxon>
        <taxon>Phenylobacterium</taxon>
    </lineage>
</organism>
<dbReference type="InterPro" id="IPR052023">
    <property type="entry name" value="Histidine_kinase_KdpD"/>
</dbReference>
<dbReference type="Pfam" id="PF02518">
    <property type="entry name" value="HATPase_c"/>
    <property type="match status" value="1"/>
</dbReference>
<gene>
    <name evidence="5" type="ORF">ACFQ27_08525</name>
</gene>
<reference evidence="6" key="1">
    <citation type="journal article" date="2019" name="Int. J. Syst. Evol. Microbiol.">
        <title>The Global Catalogue of Microorganisms (GCM) 10K type strain sequencing project: providing services to taxonomists for standard genome sequencing and annotation.</title>
        <authorList>
            <consortium name="The Broad Institute Genomics Platform"/>
            <consortium name="The Broad Institute Genome Sequencing Center for Infectious Disease"/>
            <person name="Wu L."/>
            <person name="Ma J."/>
        </authorList>
    </citation>
    <scope>NUCLEOTIDE SEQUENCE [LARGE SCALE GENOMIC DNA]</scope>
    <source>
        <strain evidence="6">CCUG 55074</strain>
    </source>
</reference>
<keyword evidence="6" id="KW-1185">Reference proteome</keyword>
<dbReference type="PANTHER" id="PTHR45569">
    <property type="entry name" value="SENSOR PROTEIN KDPD"/>
    <property type="match status" value="1"/>
</dbReference>
<dbReference type="InterPro" id="IPR004358">
    <property type="entry name" value="Sig_transdc_His_kin-like_C"/>
</dbReference>
<dbReference type="Gene3D" id="3.30.450.40">
    <property type="match status" value="1"/>
</dbReference>
<dbReference type="EC" id="2.7.13.3" evidence="2"/>
<dbReference type="PANTHER" id="PTHR45569:SF1">
    <property type="entry name" value="SENSOR PROTEIN KDPD"/>
    <property type="match status" value="1"/>
</dbReference>
<keyword evidence="5" id="KW-0808">Transferase</keyword>
<dbReference type="InterPro" id="IPR029016">
    <property type="entry name" value="GAF-like_dom_sf"/>
</dbReference>
<accession>A0ABW3T0E1</accession>
<dbReference type="GO" id="GO:0016301">
    <property type="term" value="F:kinase activity"/>
    <property type="evidence" value="ECO:0007669"/>
    <property type="project" value="UniProtKB-KW"/>
</dbReference>
<dbReference type="CDD" id="cd00082">
    <property type="entry name" value="HisKA"/>
    <property type="match status" value="1"/>
</dbReference>
<feature type="non-terminal residue" evidence="5">
    <location>
        <position position="1"/>
    </location>
</feature>
<dbReference type="RefSeq" id="WP_377353264.1">
    <property type="nucleotide sequence ID" value="NZ_JBHTLQ010000014.1"/>
</dbReference>
<keyword evidence="3" id="KW-0597">Phosphoprotein</keyword>
<keyword evidence="5" id="KW-0418">Kinase</keyword>
<comment type="catalytic activity">
    <reaction evidence="1">
        <text>ATP + protein L-histidine = ADP + protein N-phospho-L-histidine.</text>
        <dbReference type="EC" id="2.7.13.3"/>
    </reaction>
</comment>
<evidence type="ECO:0000313" key="6">
    <source>
        <dbReference type="Proteomes" id="UP001597216"/>
    </source>
</evidence>
<evidence type="ECO:0000256" key="1">
    <source>
        <dbReference type="ARBA" id="ARBA00000085"/>
    </source>
</evidence>
<dbReference type="Proteomes" id="UP001597216">
    <property type="component" value="Unassembled WGS sequence"/>
</dbReference>